<protein>
    <recommendedName>
        <fullName evidence="2">Phosphoesterase</fullName>
        <ecNumber evidence="2">3.1.4.-</ecNumber>
    </recommendedName>
</protein>
<sequence>MLVGIVSDSHDNVPMLKRAVEHFNAAGCGLVLHAGDFVAPFSIAVLEVLACPFKAVYGNNDGEKVGLKMKAAAVGGSVEEPPLALEAGGRKFVILHDCDNWAAEAEKFGADVVVFGHTHALLIERPHGARLPVGINPGECGGWLSGSCTAAIFDTETLDVRVIDLTLDPGKEVKA</sequence>
<dbReference type="GO" id="GO:0016787">
    <property type="term" value="F:hydrolase activity"/>
    <property type="evidence" value="ECO:0007669"/>
    <property type="project" value="UniProtKB-UniRule"/>
</dbReference>
<dbReference type="InterPro" id="IPR041802">
    <property type="entry name" value="MPP_YfcE"/>
</dbReference>
<dbReference type="CDD" id="cd00841">
    <property type="entry name" value="MPP_YfcE"/>
    <property type="match status" value="1"/>
</dbReference>
<name>A0A1F5YTI9_9BACT</name>
<evidence type="ECO:0000256" key="1">
    <source>
        <dbReference type="ARBA" id="ARBA00008950"/>
    </source>
</evidence>
<dbReference type="EC" id="3.1.4.-" evidence="2"/>
<dbReference type="SUPFAM" id="SSF56300">
    <property type="entry name" value="Metallo-dependent phosphatases"/>
    <property type="match status" value="1"/>
</dbReference>
<organism evidence="4 5">
    <name type="scientific">Candidatus Glassbacteria bacterium RIFCSPLOWO2_12_FULL_58_11</name>
    <dbReference type="NCBI Taxonomy" id="1817867"/>
    <lineage>
        <taxon>Bacteria</taxon>
        <taxon>Candidatus Glassiibacteriota</taxon>
    </lineage>
</organism>
<evidence type="ECO:0000256" key="2">
    <source>
        <dbReference type="RuleBase" id="RU362039"/>
    </source>
</evidence>
<dbReference type="InterPro" id="IPR000979">
    <property type="entry name" value="Phosphodiesterase_MJ0936/Vps29"/>
</dbReference>
<comment type="similarity">
    <text evidence="1 2">Belongs to the metallophosphoesterase superfamily. YfcE family.</text>
</comment>
<feature type="domain" description="Calcineurin-like phosphoesterase" evidence="3">
    <location>
        <begin position="1"/>
        <end position="157"/>
    </location>
</feature>
<reference evidence="4 5" key="1">
    <citation type="journal article" date="2016" name="Nat. Commun.">
        <title>Thousands of microbial genomes shed light on interconnected biogeochemical processes in an aquifer system.</title>
        <authorList>
            <person name="Anantharaman K."/>
            <person name="Brown C.T."/>
            <person name="Hug L.A."/>
            <person name="Sharon I."/>
            <person name="Castelle C.J."/>
            <person name="Probst A.J."/>
            <person name="Thomas B.C."/>
            <person name="Singh A."/>
            <person name="Wilkins M.J."/>
            <person name="Karaoz U."/>
            <person name="Brodie E.L."/>
            <person name="Williams K.H."/>
            <person name="Hubbard S.S."/>
            <person name="Banfield J.F."/>
        </authorList>
    </citation>
    <scope>NUCLEOTIDE SEQUENCE [LARGE SCALE GENOMIC DNA]</scope>
</reference>
<dbReference type="InterPro" id="IPR029052">
    <property type="entry name" value="Metallo-depent_PP-like"/>
</dbReference>
<dbReference type="STRING" id="1817867.A3F83_08965"/>
<dbReference type="EMBL" id="MFIX01000140">
    <property type="protein sequence ID" value="OGG03521.1"/>
    <property type="molecule type" value="Genomic_DNA"/>
</dbReference>
<dbReference type="PANTHER" id="PTHR43165">
    <property type="entry name" value="METALLOPHOSPHOESTERASE"/>
    <property type="match status" value="1"/>
</dbReference>
<dbReference type="PANTHER" id="PTHR43165:SF1">
    <property type="entry name" value="PHOSPHODIESTERASE MJ0936"/>
    <property type="match status" value="1"/>
</dbReference>
<dbReference type="Proteomes" id="UP000179129">
    <property type="component" value="Unassembled WGS sequence"/>
</dbReference>
<dbReference type="Gene3D" id="3.60.21.10">
    <property type="match status" value="1"/>
</dbReference>
<comment type="caution">
    <text evidence="4">The sequence shown here is derived from an EMBL/GenBank/DDBJ whole genome shotgun (WGS) entry which is preliminary data.</text>
</comment>
<dbReference type="InterPro" id="IPR024654">
    <property type="entry name" value="Calcineurin-like_PHP_lpxH"/>
</dbReference>
<dbReference type="NCBIfam" id="TIGR00040">
    <property type="entry name" value="yfcE"/>
    <property type="match status" value="1"/>
</dbReference>
<proteinExistence type="inferred from homology"/>
<dbReference type="Pfam" id="PF12850">
    <property type="entry name" value="Metallophos_2"/>
    <property type="match status" value="1"/>
</dbReference>
<dbReference type="InterPro" id="IPR053193">
    <property type="entry name" value="MetalloPDE_YfcE-like"/>
</dbReference>
<gene>
    <name evidence="4" type="ORF">A3F83_08965</name>
</gene>
<dbReference type="GO" id="GO:0046872">
    <property type="term" value="F:metal ion binding"/>
    <property type="evidence" value="ECO:0007669"/>
    <property type="project" value="UniProtKB-KW"/>
</dbReference>
<accession>A0A1F5YTI9</accession>
<evidence type="ECO:0000259" key="3">
    <source>
        <dbReference type="Pfam" id="PF12850"/>
    </source>
</evidence>
<dbReference type="AlphaFoldDB" id="A0A1F5YTI9"/>
<evidence type="ECO:0000313" key="4">
    <source>
        <dbReference type="EMBL" id="OGG03521.1"/>
    </source>
</evidence>
<comment type="cofactor">
    <cofactor evidence="2">
        <name>a divalent metal cation</name>
        <dbReference type="ChEBI" id="CHEBI:60240"/>
    </cofactor>
</comment>
<evidence type="ECO:0000313" key="5">
    <source>
        <dbReference type="Proteomes" id="UP000179129"/>
    </source>
</evidence>
<keyword evidence="2" id="KW-0479">Metal-binding</keyword>